<reference evidence="1 2" key="1">
    <citation type="submission" date="2010-07" db="EMBL/GenBank/DDBJ databases">
        <title>The draft genome of Paenibacillus curdlanolyticus YK9.</title>
        <authorList>
            <consortium name="US DOE Joint Genome Institute (JGI-PGF)"/>
            <person name="Lucas S."/>
            <person name="Copeland A."/>
            <person name="Lapidus A."/>
            <person name="Cheng J.-F."/>
            <person name="Bruce D."/>
            <person name="Goodwin L."/>
            <person name="Pitluck S."/>
            <person name="Land M.L."/>
            <person name="Hauser L."/>
            <person name="Chang Y.-J."/>
            <person name="Jeffries C."/>
            <person name="Anderson I.J."/>
            <person name="Johnson E."/>
            <person name="Loganathan U."/>
            <person name="Mulhopadhyay B."/>
            <person name="Kyrpides N."/>
            <person name="Woyke T.J."/>
        </authorList>
    </citation>
    <scope>NUCLEOTIDE SEQUENCE [LARGE SCALE GENOMIC DNA]</scope>
    <source>
        <strain evidence="1 2">YK9</strain>
    </source>
</reference>
<dbReference type="AlphaFoldDB" id="E0IEP1"/>
<proteinExistence type="predicted"/>
<dbReference type="Proteomes" id="UP000005387">
    <property type="component" value="Unassembled WGS sequence"/>
</dbReference>
<sequence length="48" mass="5412">MFTWNTADTALATGLPETFASAVDFDSAWDMTDLGDWLDVTDMFEIFE</sequence>
<keyword evidence="2" id="KW-1185">Reference proteome</keyword>
<dbReference type="EMBL" id="AEDD01000012">
    <property type="protein sequence ID" value="EFM09129.1"/>
    <property type="molecule type" value="Genomic_DNA"/>
</dbReference>
<evidence type="ECO:0000313" key="2">
    <source>
        <dbReference type="Proteomes" id="UP000005387"/>
    </source>
</evidence>
<evidence type="ECO:0000313" key="1">
    <source>
        <dbReference type="EMBL" id="EFM09129.1"/>
    </source>
</evidence>
<dbReference type="RefSeq" id="WP_006040115.1">
    <property type="nucleotide sequence ID" value="NZ_AEDD01000012.1"/>
</dbReference>
<protein>
    <submittedName>
        <fullName evidence="1">Uncharacterized protein</fullName>
    </submittedName>
</protein>
<accession>E0IEP1</accession>
<organism evidence="1 2">
    <name type="scientific">Paenibacillus curdlanolyticus YK9</name>
    <dbReference type="NCBI Taxonomy" id="717606"/>
    <lineage>
        <taxon>Bacteria</taxon>
        <taxon>Bacillati</taxon>
        <taxon>Bacillota</taxon>
        <taxon>Bacilli</taxon>
        <taxon>Bacillales</taxon>
        <taxon>Paenibacillaceae</taxon>
        <taxon>Paenibacillus</taxon>
    </lineage>
</organism>
<name>E0IEP1_9BACL</name>
<gene>
    <name evidence="1" type="ORF">PaecuDRAFT_4132</name>
</gene>